<dbReference type="GO" id="GO:0009507">
    <property type="term" value="C:chloroplast"/>
    <property type="evidence" value="ECO:0007669"/>
    <property type="project" value="TreeGrafter"/>
</dbReference>
<dbReference type="GO" id="GO:0080153">
    <property type="term" value="P:negative regulation of reductive pentose-phosphate cycle"/>
    <property type="evidence" value="ECO:0007669"/>
    <property type="project" value="TreeGrafter"/>
</dbReference>
<name>A0AAW1QD11_9CHLO</name>
<dbReference type="InterPro" id="IPR039314">
    <property type="entry name" value="CP12-like"/>
</dbReference>
<evidence type="ECO:0000256" key="2">
    <source>
        <dbReference type="SAM" id="MobiDB-lite"/>
    </source>
</evidence>
<dbReference type="InterPro" id="IPR003823">
    <property type="entry name" value="CP12_dom"/>
</dbReference>
<dbReference type="AlphaFoldDB" id="A0AAW1QD11"/>
<dbReference type="PANTHER" id="PTHR33921:SF15">
    <property type="entry name" value="CALVIN CYCLE PROTEIN CP12-2, CHLOROPLASTIC"/>
    <property type="match status" value="1"/>
</dbReference>
<feature type="region of interest" description="Disordered" evidence="2">
    <location>
        <begin position="1"/>
        <end position="27"/>
    </location>
</feature>
<accession>A0AAW1QD11</accession>
<dbReference type="Proteomes" id="UP001438707">
    <property type="component" value="Unassembled WGS sequence"/>
</dbReference>
<dbReference type="SMART" id="SM01093">
    <property type="entry name" value="CP12"/>
    <property type="match status" value="1"/>
</dbReference>
<protein>
    <recommendedName>
        <fullName evidence="3">CP12 domain-containing protein</fullName>
    </recommendedName>
</protein>
<feature type="disulfide bond" evidence="1">
    <location>
        <begin position="61"/>
        <end position="69"/>
    </location>
</feature>
<evidence type="ECO:0000313" key="5">
    <source>
        <dbReference type="Proteomes" id="UP001438707"/>
    </source>
</evidence>
<evidence type="ECO:0000259" key="3">
    <source>
        <dbReference type="SMART" id="SM01093"/>
    </source>
</evidence>
<evidence type="ECO:0000256" key="1">
    <source>
        <dbReference type="PIRSR" id="PIRSR639314-50"/>
    </source>
</evidence>
<comment type="caution">
    <text evidence="4">The sequence shown here is derived from an EMBL/GenBank/DDBJ whole genome shotgun (WGS) entry which is preliminary data.</text>
</comment>
<organism evidence="4 5">
    <name type="scientific">Apatococcus lobatus</name>
    <dbReference type="NCBI Taxonomy" id="904363"/>
    <lineage>
        <taxon>Eukaryota</taxon>
        <taxon>Viridiplantae</taxon>
        <taxon>Chlorophyta</taxon>
        <taxon>core chlorophytes</taxon>
        <taxon>Trebouxiophyceae</taxon>
        <taxon>Chlorellales</taxon>
        <taxon>Chlorellaceae</taxon>
        <taxon>Apatococcus</taxon>
    </lineage>
</organism>
<feature type="disulfide bond" evidence="1">
    <location>
        <begin position="101"/>
        <end position="110"/>
    </location>
</feature>
<sequence>MATTMISSTRLAQRTAPPTAAPRPALRAAQLARPAALRQVLVRAEPKSAVETAIENAKNTCESGSVGECAAAWDEVEELSASAADKKTAGASKMDPLEAYCEDNPETDECRVYED</sequence>
<dbReference type="Pfam" id="PF02672">
    <property type="entry name" value="CP12"/>
    <property type="match status" value="1"/>
</dbReference>
<keyword evidence="1" id="KW-1015">Disulfide bond</keyword>
<reference evidence="4 5" key="1">
    <citation type="journal article" date="2024" name="Nat. Commun.">
        <title>Phylogenomics reveals the evolutionary origins of lichenization in chlorophyte algae.</title>
        <authorList>
            <person name="Puginier C."/>
            <person name="Libourel C."/>
            <person name="Otte J."/>
            <person name="Skaloud P."/>
            <person name="Haon M."/>
            <person name="Grisel S."/>
            <person name="Petersen M."/>
            <person name="Berrin J.G."/>
            <person name="Delaux P.M."/>
            <person name="Dal Grande F."/>
            <person name="Keller J."/>
        </authorList>
    </citation>
    <scope>NUCLEOTIDE SEQUENCE [LARGE SCALE GENOMIC DNA]</scope>
    <source>
        <strain evidence="4 5">SAG 2145</strain>
    </source>
</reference>
<feature type="compositionally biased region" description="Low complexity" evidence="2">
    <location>
        <begin position="9"/>
        <end position="27"/>
    </location>
</feature>
<proteinExistence type="predicted"/>
<evidence type="ECO:0000313" key="4">
    <source>
        <dbReference type="EMBL" id="KAK9819229.1"/>
    </source>
</evidence>
<dbReference type="EMBL" id="JALJOS010000049">
    <property type="protein sequence ID" value="KAK9819229.1"/>
    <property type="molecule type" value="Genomic_DNA"/>
</dbReference>
<feature type="domain" description="CP12" evidence="3">
    <location>
        <begin position="49"/>
        <end position="115"/>
    </location>
</feature>
<gene>
    <name evidence="4" type="ORF">WJX74_009586</name>
</gene>
<dbReference type="PANTHER" id="PTHR33921">
    <property type="entry name" value="CALVIN CYCLE PROTEIN CP12-2, CHLOROPLASTIC"/>
    <property type="match status" value="1"/>
</dbReference>
<keyword evidence="5" id="KW-1185">Reference proteome</keyword>